<dbReference type="Proteomes" id="UP000612055">
    <property type="component" value="Unassembled WGS sequence"/>
</dbReference>
<feature type="region of interest" description="Disordered" evidence="1">
    <location>
        <begin position="1"/>
        <end position="43"/>
    </location>
</feature>
<reference evidence="2" key="1">
    <citation type="journal article" date="2020" name="bioRxiv">
        <title>Comparative genomics of Chlamydomonas.</title>
        <authorList>
            <person name="Craig R.J."/>
            <person name="Hasan A.R."/>
            <person name="Ness R.W."/>
            <person name="Keightley P.D."/>
        </authorList>
    </citation>
    <scope>NUCLEOTIDE SEQUENCE</scope>
    <source>
        <strain evidence="2">CCAP 11/70</strain>
    </source>
</reference>
<evidence type="ECO:0000313" key="2">
    <source>
        <dbReference type="EMBL" id="KAG2494833.1"/>
    </source>
</evidence>
<feature type="compositionally biased region" description="Acidic residues" evidence="1">
    <location>
        <begin position="60"/>
        <end position="77"/>
    </location>
</feature>
<proteinExistence type="predicted"/>
<sequence length="162" mass="18362">MLAVRGLKRQAEVHRAGGGRERAAQADAQAAQAQQEEFDDPQHAEEVWGEMVLAAYDAAYPEEEEEQGEAEEGDLEEPPSGFSLRPTMGCMDRNKWADAIDMLADRILRDRDFEQCEEFDFGANTALMRAARVEPGYFEPFKGPGDRKAEERLYEFLLPFTR</sequence>
<comment type="caution">
    <text evidence="2">The sequence shown here is derived from an EMBL/GenBank/DDBJ whole genome shotgun (WGS) entry which is preliminary data.</text>
</comment>
<name>A0A836C0S9_9CHLO</name>
<evidence type="ECO:0000313" key="3">
    <source>
        <dbReference type="Proteomes" id="UP000612055"/>
    </source>
</evidence>
<keyword evidence="3" id="KW-1185">Reference proteome</keyword>
<dbReference type="OrthoDB" id="10263956at2759"/>
<protein>
    <submittedName>
        <fullName evidence="2">Uncharacterized protein</fullName>
    </submittedName>
</protein>
<accession>A0A836C0S9</accession>
<gene>
    <name evidence="2" type="ORF">HYH03_007073</name>
</gene>
<feature type="region of interest" description="Disordered" evidence="1">
    <location>
        <begin position="58"/>
        <end position="87"/>
    </location>
</feature>
<feature type="compositionally biased region" description="Low complexity" evidence="1">
    <location>
        <begin position="25"/>
        <end position="35"/>
    </location>
</feature>
<evidence type="ECO:0000256" key="1">
    <source>
        <dbReference type="SAM" id="MobiDB-lite"/>
    </source>
</evidence>
<dbReference type="AlphaFoldDB" id="A0A836C0S9"/>
<dbReference type="EMBL" id="JAEHOE010000028">
    <property type="protein sequence ID" value="KAG2494833.1"/>
    <property type="molecule type" value="Genomic_DNA"/>
</dbReference>
<organism evidence="2 3">
    <name type="scientific">Edaphochlamys debaryana</name>
    <dbReference type="NCBI Taxonomy" id="47281"/>
    <lineage>
        <taxon>Eukaryota</taxon>
        <taxon>Viridiplantae</taxon>
        <taxon>Chlorophyta</taxon>
        <taxon>core chlorophytes</taxon>
        <taxon>Chlorophyceae</taxon>
        <taxon>CS clade</taxon>
        <taxon>Chlamydomonadales</taxon>
        <taxon>Chlamydomonadales incertae sedis</taxon>
        <taxon>Edaphochlamys</taxon>
    </lineage>
</organism>
<feature type="compositionally biased region" description="Basic and acidic residues" evidence="1">
    <location>
        <begin position="9"/>
        <end position="24"/>
    </location>
</feature>